<dbReference type="AlphaFoldDB" id="A0A5P9QD72"/>
<evidence type="ECO:0000256" key="5">
    <source>
        <dbReference type="ARBA" id="ARBA00022679"/>
    </source>
</evidence>
<protein>
    <recommendedName>
        <fullName evidence="7">Alpha,alpha-trehalose-phosphate synthase</fullName>
        <ecNumber evidence="7">2.4.1.15</ecNumber>
    </recommendedName>
</protein>
<name>A0A5P9QD72_9MICO</name>
<comment type="catalytic activity">
    <reaction evidence="6">
        <text>D-glucose 6-phosphate + UDP-alpha-D-glucose = alpha,alpha-trehalose 6-phosphate + UDP + H(+)</text>
        <dbReference type="Rhea" id="RHEA:18889"/>
        <dbReference type="ChEBI" id="CHEBI:15378"/>
        <dbReference type="ChEBI" id="CHEBI:58223"/>
        <dbReference type="ChEBI" id="CHEBI:58429"/>
        <dbReference type="ChEBI" id="CHEBI:58885"/>
        <dbReference type="ChEBI" id="CHEBI:61548"/>
        <dbReference type="EC" id="2.4.1.15"/>
    </reaction>
</comment>
<keyword evidence="5 8" id="KW-0808">Transferase</keyword>
<dbReference type="NCBIfam" id="TIGR00685">
    <property type="entry name" value="T6PP"/>
    <property type="match status" value="1"/>
</dbReference>
<comment type="similarity">
    <text evidence="2">In the C-terminal section; belongs to the trehalose phosphatase family.</text>
</comment>
<dbReference type="Pfam" id="PF02358">
    <property type="entry name" value="Trehalose_PPase"/>
    <property type="match status" value="1"/>
</dbReference>
<dbReference type="UniPathway" id="UPA00299"/>
<dbReference type="SUPFAM" id="SSF56784">
    <property type="entry name" value="HAD-like"/>
    <property type="match status" value="1"/>
</dbReference>
<dbReference type="EMBL" id="CP045529">
    <property type="protein sequence ID" value="QFU99411.1"/>
    <property type="molecule type" value="Genomic_DNA"/>
</dbReference>
<keyword evidence="4 8" id="KW-0328">Glycosyltransferase</keyword>
<dbReference type="InterPro" id="IPR012766">
    <property type="entry name" value="Trehalose_OtsA"/>
</dbReference>
<organism evidence="8 9">
    <name type="scientific">Luteimicrobium xylanilyticum</name>
    <dbReference type="NCBI Taxonomy" id="1133546"/>
    <lineage>
        <taxon>Bacteria</taxon>
        <taxon>Bacillati</taxon>
        <taxon>Actinomycetota</taxon>
        <taxon>Actinomycetes</taxon>
        <taxon>Micrococcales</taxon>
        <taxon>Luteimicrobium</taxon>
    </lineage>
</organism>
<evidence type="ECO:0000256" key="6">
    <source>
        <dbReference type="ARBA" id="ARBA00048039"/>
    </source>
</evidence>
<evidence type="ECO:0000313" key="8">
    <source>
        <dbReference type="EMBL" id="QFU99411.1"/>
    </source>
</evidence>
<dbReference type="EC" id="2.4.1.15" evidence="7"/>
<dbReference type="PANTHER" id="PTHR10788:SF106">
    <property type="entry name" value="BCDNA.GH08860"/>
    <property type="match status" value="1"/>
</dbReference>
<evidence type="ECO:0000313" key="9">
    <source>
        <dbReference type="Proteomes" id="UP000326702"/>
    </source>
</evidence>
<dbReference type="InterPro" id="IPR023214">
    <property type="entry name" value="HAD_sf"/>
</dbReference>
<evidence type="ECO:0000256" key="2">
    <source>
        <dbReference type="ARBA" id="ARBA00006330"/>
    </source>
</evidence>
<dbReference type="InterPro" id="IPR001830">
    <property type="entry name" value="Glyco_trans_20"/>
</dbReference>
<dbReference type="RefSeq" id="WP_036947299.1">
    <property type="nucleotide sequence ID" value="NZ_BAABIH010000008.1"/>
</dbReference>
<dbReference type="PANTHER" id="PTHR10788">
    <property type="entry name" value="TREHALOSE-6-PHOSPHATE SYNTHASE"/>
    <property type="match status" value="1"/>
</dbReference>
<dbReference type="KEGG" id="lxl:KDY119_02942"/>
<evidence type="ECO:0000256" key="1">
    <source>
        <dbReference type="ARBA" id="ARBA00005199"/>
    </source>
</evidence>
<keyword evidence="9" id="KW-1185">Reference proteome</keyword>
<dbReference type="GO" id="GO:0005992">
    <property type="term" value="P:trehalose biosynthetic process"/>
    <property type="evidence" value="ECO:0007669"/>
    <property type="project" value="UniProtKB-UniRule"/>
</dbReference>
<dbReference type="InterPro" id="IPR003337">
    <property type="entry name" value="Trehalose_PPase"/>
</dbReference>
<dbReference type="Gene3D" id="3.30.70.1020">
    <property type="entry name" value="Trehalose-6-phosphate phosphatase related protein, domain 2"/>
    <property type="match status" value="1"/>
</dbReference>
<reference evidence="8 9" key="1">
    <citation type="submission" date="2019-10" db="EMBL/GenBank/DDBJ databases">
        <title>Genome sequence of Luteimicrobium xylanilyticum HY-24.</title>
        <authorList>
            <person name="Kim D.Y."/>
            <person name="Park H.-Y."/>
        </authorList>
    </citation>
    <scope>NUCLEOTIDE SEQUENCE [LARGE SCALE GENOMIC DNA]</scope>
    <source>
        <strain evidence="8 9">HY-24</strain>
    </source>
</reference>
<dbReference type="NCBIfam" id="NF011071">
    <property type="entry name" value="PRK14501.1"/>
    <property type="match status" value="1"/>
</dbReference>
<comment type="pathway">
    <text evidence="1">Glycan biosynthesis; trehalose biosynthesis.</text>
</comment>
<evidence type="ECO:0000256" key="3">
    <source>
        <dbReference type="ARBA" id="ARBA00008799"/>
    </source>
</evidence>
<dbReference type="GO" id="GO:0003825">
    <property type="term" value="F:alpha,alpha-trehalose-phosphate synthase (UDP-forming) activity"/>
    <property type="evidence" value="ECO:0007669"/>
    <property type="project" value="UniProtKB-UniRule"/>
</dbReference>
<dbReference type="Gene3D" id="3.40.50.1000">
    <property type="entry name" value="HAD superfamily/HAD-like"/>
    <property type="match status" value="1"/>
</dbReference>
<dbReference type="OrthoDB" id="9761633at2"/>
<dbReference type="SUPFAM" id="SSF53756">
    <property type="entry name" value="UDP-Glycosyltransferase/glycogen phosphorylase"/>
    <property type="match status" value="1"/>
</dbReference>
<dbReference type="CDD" id="cd03788">
    <property type="entry name" value="GT20_TPS"/>
    <property type="match status" value="1"/>
</dbReference>
<evidence type="ECO:0000256" key="7">
    <source>
        <dbReference type="NCBIfam" id="TIGR02400"/>
    </source>
</evidence>
<dbReference type="Gene3D" id="3.40.50.2000">
    <property type="entry name" value="Glycogen Phosphorylase B"/>
    <property type="match status" value="2"/>
</dbReference>
<dbReference type="Proteomes" id="UP000326702">
    <property type="component" value="Chromosome"/>
</dbReference>
<proteinExistence type="inferred from homology"/>
<dbReference type="Pfam" id="PF00982">
    <property type="entry name" value="Glyco_transf_20"/>
    <property type="match status" value="1"/>
</dbReference>
<comment type="similarity">
    <text evidence="3">Belongs to the glycosyltransferase 20 family.</text>
</comment>
<dbReference type="NCBIfam" id="TIGR02400">
    <property type="entry name" value="trehalose_OtsA"/>
    <property type="match status" value="1"/>
</dbReference>
<gene>
    <name evidence="8" type="primary">otsA</name>
    <name evidence="8" type="ORF">KDY119_02942</name>
</gene>
<dbReference type="NCBIfam" id="TIGR01484">
    <property type="entry name" value="HAD-SF-IIB"/>
    <property type="match status" value="1"/>
</dbReference>
<accession>A0A5P9QD72</accession>
<dbReference type="InterPro" id="IPR036412">
    <property type="entry name" value="HAD-like_sf"/>
</dbReference>
<dbReference type="InterPro" id="IPR006379">
    <property type="entry name" value="HAD-SF_hydro_IIB"/>
</dbReference>
<sequence length="752" mass="82799">MSPEASKEGNDLVVVANRLPVDFTTDDDGSISWRRSPGGLVTALEPVMQSADGAWVGWGGAADVYADPFEADGMTLVPVTLNEDEIEQYYEGFSNDTLWPLYHDVISQPAFHRQWWDAYRRVNRRFAEAAAAQAGTGGTVWVQDYQLQLVPAMLRELRPDLRIGFFDHIPFPPYEIFSQLPWRRQVVEGLLGADLIGFQRNGDAANFLRTVRRVTRHSTRGQVIMFEDDEGRPVREVRASAFPISIDSRRFDSLARQDSTRERAAQIRTEIGDPDIVMLGVDRLDYTKGIRHRIKAYGELLDDGRLTVEEATLVQVASPSRENVDAYQELRDQVETAVGRINGEFGELGHAAIHYLHHSYPPEEMAALYLAADVMLVTSLRDGMNLVAKEYVAARSDEHGALVLSEFTGAADELNGALLVNPHDIDELKSVIEQAARMDPKEQRRRMRRLRRKVMADDVAKWSSSFLRTLEEMPVAPVAPELQDDDSQAPGVELVEALDRLAATDGLVMVATDFDGVLAPLVDDPSSSRTTPRSARALARLARRPSSQVRLALVSGRDLDTLASLSHAPSGTLLVGSHGAERGEVGADGVVRHELELTEGQASLLQRITEGLEEIAGRHTGVWVEKKPTASVLHTRRSTHDGATQATEAARGLAERLGVGALEGKDVVELQVVETSKGKAIDALRNELGAKRVLYVGDDVTDEHAFAVLTSDDVSVKVGGGETIARYRVSSTKSVGLLLEHLARAMERHKRS</sequence>
<dbReference type="GO" id="GO:0016791">
    <property type="term" value="F:phosphatase activity"/>
    <property type="evidence" value="ECO:0007669"/>
    <property type="project" value="UniProtKB-ARBA"/>
</dbReference>
<evidence type="ECO:0000256" key="4">
    <source>
        <dbReference type="ARBA" id="ARBA00022676"/>
    </source>
</evidence>